<accession>A0A6J4VWQ4</accession>
<name>A0A6J4VWQ4_9BACT</name>
<protein>
    <submittedName>
        <fullName evidence="1">Uncharacterized protein</fullName>
    </submittedName>
</protein>
<sequence length="39" mass="4305">MTIARIAQRMATVARQGVRVVLYMTALTAARWNPVIGAF</sequence>
<dbReference type="AlphaFoldDB" id="A0A6J4VWQ4"/>
<gene>
    <name evidence="1" type="ORF">AVDCRST_MAG18-4655</name>
</gene>
<dbReference type="EMBL" id="CADCWN010000373">
    <property type="protein sequence ID" value="CAA9589494.1"/>
    <property type="molecule type" value="Genomic_DNA"/>
</dbReference>
<organism evidence="1">
    <name type="scientific">uncultured Thermomicrobiales bacterium</name>
    <dbReference type="NCBI Taxonomy" id="1645740"/>
    <lineage>
        <taxon>Bacteria</taxon>
        <taxon>Pseudomonadati</taxon>
        <taxon>Thermomicrobiota</taxon>
        <taxon>Thermomicrobia</taxon>
        <taxon>Thermomicrobiales</taxon>
        <taxon>environmental samples</taxon>
    </lineage>
</organism>
<proteinExistence type="predicted"/>
<reference evidence="1" key="1">
    <citation type="submission" date="2020-02" db="EMBL/GenBank/DDBJ databases">
        <authorList>
            <person name="Meier V. D."/>
        </authorList>
    </citation>
    <scope>NUCLEOTIDE SEQUENCE</scope>
    <source>
        <strain evidence="1">AVDCRST_MAG18</strain>
    </source>
</reference>
<evidence type="ECO:0000313" key="1">
    <source>
        <dbReference type="EMBL" id="CAA9589494.1"/>
    </source>
</evidence>